<evidence type="ECO:0000259" key="1">
    <source>
        <dbReference type="Pfam" id="PF12680"/>
    </source>
</evidence>
<evidence type="ECO:0000313" key="3">
    <source>
        <dbReference type="Proteomes" id="UP000323454"/>
    </source>
</evidence>
<organism evidence="2 3">
    <name type="scientific">Solihabitans fulvus</name>
    <dbReference type="NCBI Taxonomy" id="1892852"/>
    <lineage>
        <taxon>Bacteria</taxon>
        <taxon>Bacillati</taxon>
        <taxon>Actinomycetota</taxon>
        <taxon>Actinomycetes</taxon>
        <taxon>Pseudonocardiales</taxon>
        <taxon>Pseudonocardiaceae</taxon>
        <taxon>Solihabitans</taxon>
    </lineage>
</organism>
<gene>
    <name evidence="2" type="ORF">F0L68_34115</name>
</gene>
<keyword evidence="3" id="KW-1185">Reference proteome</keyword>
<dbReference type="OrthoDB" id="8375282at2"/>
<dbReference type="Proteomes" id="UP000323454">
    <property type="component" value="Unassembled WGS sequence"/>
</dbReference>
<dbReference type="SUPFAM" id="SSF54427">
    <property type="entry name" value="NTF2-like"/>
    <property type="match status" value="1"/>
</dbReference>
<dbReference type="Pfam" id="PF12680">
    <property type="entry name" value="SnoaL_2"/>
    <property type="match status" value="1"/>
</dbReference>
<comment type="caution">
    <text evidence="2">The sequence shown here is derived from an EMBL/GenBank/DDBJ whole genome shotgun (WGS) entry which is preliminary data.</text>
</comment>
<reference evidence="2 3" key="2">
    <citation type="submission" date="2019-09" db="EMBL/GenBank/DDBJ databases">
        <authorList>
            <person name="Jin C."/>
        </authorList>
    </citation>
    <scope>NUCLEOTIDE SEQUENCE [LARGE SCALE GENOMIC DNA]</scope>
    <source>
        <strain evidence="2 3">AN110305</strain>
    </source>
</reference>
<name>A0A5B2WNB2_9PSEU</name>
<accession>A0A5B2WNB2</accession>
<dbReference type="InterPro" id="IPR032710">
    <property type="entry name" value="NTF2-like_dom_sf"/>
</dbReference>
<dbReference type="EMBL" id="VUOB01000072">
    <property type="protein sequence ID" value="KAA2252885.1"/>
    <property type="molecule type" value="Genomic_DNA"/>
</dbReference>
<dbReference type="AlphaFoldDB" id="A0A5B2WNB2"/>
<dbReference type="Gene3D" id="3.10.450.50">
    <property type="match status" value="1"/>
</dbReference>
<protein>
    <submittedName>
        <fullName evidence="2">Nuclear transport factor 2 family protein</fullName>
    </submittedName>
</protein>
<proteinExistence type="predicted"/>
<feature type="domain" description="SnoaL-like" evidence="1">
    <location>
        <begin position="21"/>
        <end position="111"/>
    </location>
</feature>
<reference evidence="2 3" key="1">
    <citation type="submission" date="2019-09" db="EMBL/GenBank/DDBJ databases">
        <title>Goodfellowia gen. nov., a new genus of the Pseudonocardineae related to Actinoalloteichus, containing Goodfellowia coeruleoviolacea gen. nov., comb. nov. gen. nov., comb. nov.</title>
        <authorList>
            <person name="Labeda D."/>
        </authorList>
    </citation>
    <scope>NUCLEOTIDE SEQUENCE [LARGE SCALE GENOMIC DNA]</scope>
    <source>
        <strain evidence="2 3">AN110305</strain>
    </source>
</reference>
<evidence type="ECO:0000313" key="2">
    <source>
        <dbReference type="EMBL" id="KAA2252885.1"/>
    </source>
</evidence>
<dbReference type="InterPro" id="IPR037401">
    <property type="entry name" value="SnoaL-like"/>
</dbReference>
<sequence length="152" mass="16620">MASPCRRTGPTAVRRARAPADRVYHAFNRRDLAVLRQVWSADPLAQLNNPLGGLLRGGDAIAELYARVFDGPARVMVTFGDIVEYADDTHAVFAGRETGTFTGRDGAELPLAIRTSRYFRYDPAAGRRAMLHHHGSIDDPVALRAYQDAVAG</sequence>